<dbReference type="EMBL" id="MU275854">
    <property type="protein sequence ID" value="KAI0051173.1"/>
    <property type="molecule type" value="Genomic_DNA"/>
</dbReference>
<evidence type="ECO:0000313" key="2">
    <source>
        <dbReference type="Proteomes" id="UP000814033"/>
    </source>
</evidence>
<proteinExistence type="predicted"/>
<name>A0ACB8S5Z2_9AGAM</name>
<gene>
    <name evidence="1" type="ORF">FA95DRAFT_1602854</name>
</gene>
<keyword evidence="2" id="KW-1185">Reference proteome</keyword>
<evidence type="ECO:0000313" key="1">
    <source>
        <dbReference type="EMBL" id="KAI0051173.1"/>
    </source>
</evidence>
<reference evidence="1" key="1">
    <citation type="submission" date="2021-02" db="EMBL/GenBank/DDBJ databases">
        <authorList>
            <consortium name="DOE Joint Genome Institute"/>
            <person name="Ahrendt S."/>
            <person name="Looney B.P."/>
            <person name="Miyauchi S."/>
            <person name="Morin E."/>
            <person name="Drula E."/>
            <person name="Courty P.E."/>
            <person name="Chicoki N."/>
            <person name="Fauchery L."/>
            <person name="Kohler A."/>
            <person name="Kuo A."/>
            <person name="Labutti K."/>
            <person name="Pangilinan J."/>
            <person name="Lipzen A."/>
            <person name="Riley R."/>
            <person name="Andreopoulos W."/>
            <person name="He G."/>
            <person name="Johnson J."/>
            <person name="Barry K.W."/>
            <person name="Grigoriev I.V."/>
            <person name="Nagy L."/>
            <person name="Hibbett D."/>
            <person name="Henrissat B."/>
            <person name="Matheny P.B."/>
            <person name="Labbe J."/>
            <person name="Martin F."/>
        </authorList>
    </citation>
    <scope>NUCLEOTIDE SEQUENCE</scope>
    <source>
        <strain evidence="1">FP105234-sp</strain>
    </source>
</reference>
<dbReference type="Proteomes" id="UP000814033">
    <property type="component" value="Unassembled WGS sequence"/>
</dbReference>
<reference evidence="1" key="2">
    <citation type="journal article" date="2022" name="New Phytol.">
        <title>Evolutionary transition to the ectomycorrhizal habit in the genomes of a hyperdiverse lineage of mushroom-forming fungi.</title>
        <authorList>
            <person name="Looney B."/>
            <person name="Miyauchi S."/>
            <person name="Morin E."/>
            <person name="Drula E."/>
            <person name="Courty P.E."/>
            <person name="Kohler A."/>
            <person name="Kuo A."/>
            <person name="LaButti K."/>
            <person name="Pangilinan J."/>
            <person name="Lipzen A."/>
            <person name="Riley R."/>
            <person name="Andreopoulos W."/>
            <person name="He G."/>
            <person name="Johnson J."/>
            <person name="Nolan M."/>
            <person name="Tritt A."/>
            <person name="Barry K.W."/>
            <person name="Grigoriev I.V."/>
            <person name="Nagy L.G."/>
            <person name="Hibbett D."/>
            <person name="Henrissat B."/>
            <person name="Matheny P.B."/>
            <person name="Labbe J."/>
            <person name="Martin F.M."/>
        </authorList>
    </citation>
    <scope>NUCLEOTIDE SEQUENCE</scope>
    <source>
        <strain evidence="1">FP105234-sp</strain>
    </source>
</reference>
<comment type="caution">
    <text evidence="1">The sequence shown here is derived from an EMBL/GenBank/DDBJ whole genome shotgun (WGS) entry which is preliminary data.</text>
</comment>
<organism evidence="1 2">
    <name type="scientific">Auriscalpium vulgare</name>
    <dbReference type="NCBI Taxonomy" id="40419"/>
    <lineage>
        <taxon>Eukaryota</taxon>
        <taxon>Fungi</taxon>
        <taxon>Dikarya</taxon>
        <taxon>Basidiomycota</taxon>
        <taxon>Agaricomycotina</taxon>
        <taxon>Agaricomycetes</taxon>
        <taxon>Russulales</taxon>
        <taxon>Auriscalpiaceae</taxon>
        <taxon>Auriscalpium</taxon>
    </lineage>
</organism>
<sequence length="432" mass="47877">MHCLHTTVLRWFWLFVVALSELGLFFISTATCTWPVPPGAKEGAHHVLIVADPQILDGSSYPGRNALLMALSQFIVDMNLRKAWMVAKRKHPDTLIFLGDMMDNGRADLSQTDYQVYLDRFHDIFDVPSTLPTYYIAGNHDVGLRQMPAATPDFRDAQLRFETSFGPLNQHIHLANHSLVLIDAVGLAGRPHSVEALPYELEDLRLRRSQFTRDGVESPVVLFTHIPLYRPDSSDCGPLRERGSINTGFGYGYQNLLSPETSRMLLDAFQPSLVFSGDDHDYCAYTHPAPSYAPEITVKSISMAMGVRRPGFHLLSLAPAAPPAHRPCALPDQLAVYLRVYLPLFVLTLAVAAYMGATGQEVVVVTVHDREKLNLGLLEEGVGAKKGRARSGSAIRLRSRGLGGVRRVLRDLGSIAWPPAALYVLITVVLFW</sequence>
<accession>A0ACB8S5Z2</accession>
<protein>
    <submittedName>
        <fullName evidence="1">Metallo-dependent phosphatase</fullName>
    </submittedName>
</protein>